<reference evidence="1 2" key="2">
    <citation type="submission" date="2019-05" db="EMBL/GenBank/DDBJ databases">
        <authorList>
            <person name="Suflita J.M."/>
            <person name="Marks C.R."/>
        </authorList>
    </citation>
    <scope>NUCLEOTIDE SEQUENCE [LARGE SCALE GENOMIC DNA]</scope>
    <source>
        <strain evidence="1 2">ALDC</strain>
    </source>
</reference>
<gene>
    <name evidence="1" type="ORF">FDQ92_09130</name>
</gene>
<evidence type="ECO:0000313" key="1">
    <source>
        <dbReference type="EMBL" id="QCQ22309.1"/>
    </source>
</evidence>
<protein>
    <submittedName>
        <fullName evidence="1">Transposase</fullName>
    </submittedName>
</protein>
<dbReference type="EMBL" id="CP040098">
    <property type="protein sequence ID" value="QCQ22309.1"/>
    <property type="molecule type" value="Genomic_DNA"/>
</dbReference>
<dbReference type="KEGG" id="dax:FDQ92_09130"/>
<proteinExistence type="predicted"/>
<dbReference type="OrthoDB" id="9766656at2"/>
<keyword evidence="2" id="KW-1185">Reference proteome</keyword>
<dbReference type="Proteomes" id="UP000298602">
    <property type="component" value="Chromosome"/>
</dbReference>
<dbReference type="AlphaFoldDB" id="A0A4P8L375"/>
<sequence>MHSFDSGSALRKGLAASNAFYNHDRAHSALDNRTPDEVYYGVSHPFTEAA</sequence>
<evidence type="ECO:0000313" key="2">
    <source>
        <dbReference type="Proteomes" id="UP000298602"/>
    </source>
</evidence>
<dbReference type="InterPro" id="IPR012337">
    <property type="entry name" value="RNaseH-like_sf"/>
</dbReference>
<accession>A0A4P8L375</accession>
<reference evidence="1 2" key="1">
    <citation type="submission" date="2019-05" db="EMBL/GenBank/DDBJ databases">
        <title>The Complete Genome Sequence of the n-alkane-degrading Desulfoglaeba alkanexedens ALDC reveals multiple alkylsuccinate synthase gene clusters.</title>
        <authorList>
            <person name="Callaghan A.V."/>
            <person name="Davidova I.A."/>
            <person name="Duncan K.E."/>
            <person name="Morris B."/>
            <person name="McInerney M.J."/>
        </authorList>
    </citation>
    <scope>NUCLEOTIDE SEQUENCE [LARGE SCALE GENOMIC DNA]</scope>
    <source>
        <strain evidence="1 2">ALDC</strain>
    </source>
</reference>
<organism evidence="1 2">
    <name type="scientific">Desulfoglaeba alkanexedens ALDC</name>
    <dbReference type="NCBI Taxonomy" id="980445"/>
    <lineage>
        <taxon>Bacteria</taxon>
        <taxon>Pseudomonadati</taxon>
        <taxon>Thermodesulfobacteriota</taxon>
        <taxon>Syntrophobacteria</taxon>
        <taxon>Syntrophobacterales</taxon>
        <taxon>Syntrophobacteraceae</taxon>
        <taxon>Desulfoglaeba</taxon>
    </lineage>
</organism>
<name>A0A4P8L375_9BACT</name>
<dbReference type="SUPFAM" id="SSF53098">
    <property type="entry name" value="Ribonuclease H-like"/>
    <property type="match status" value="1"/>
</dbReference>